<keyword evidence="3" id="KW-0378">Hydrolase</keyword>
<keyword evidence="3" id="KW-0136">Cellulose degradation</keyword>
<sequence length="351" mass="36721">MTAVRNSLRPGRRAALLAGIALTGFLAGCADGATGGRTPTGTAPVAPAAPPPPVFYVDPYSAAAEQVTRWERTRGGDAATLRGISTRPTARWLVDGTTPVTDQVAEYLAGAALAGQTPILVTHNLPQRDCGRRGGGGAGTAGAYRTWIRELAGAVRGRPVTVILEPGAVPDAVDRCVTDVDERLTLLRDAVTVLRSTGSARVYLDAGHPGWVRDDTKLAAALTRAGIADADGFALNVANFVGTRENLRYGHRISDALGGTTTFVIDTSRNGNGPYPEPTVAGAPSWCNPPGRALGEEPTTETGLDRVDALLWVKYPGESDGSCRPGEPEIGVWWPEYALGLAERAGRHAGR</sequence>
<feature type="binding site" evidence="2">
    <location>
        <position position="239"/>
    </location>
    <ligand>
        <name>substrate</name>
    </ligand>
</feature>
<dbReference type="SUPFAM" id="SSF51989">
    <property type="entry name" value="Glycosyl hydrolases family 6, cellulases"/>
    <property type="match status" value="1"/>
</dbReference>
<dbReference type="PROSITE" id="PS51257">
    <property type="entry name" value="PROKAR_LIPOPROTEIN"/>
    <property type="match status" value="1"/>
</dbReference>
<feature type="binding site" evidence="2">
    <location>
        <position position="208"/>
    </location>
    <ligand>
        <name>substrate</name>
    </ligand>
</feature>
<dbReference type="EC" id="3.2.1.-" evidence="3"/>
<comment type="similarity">
    <text evidence="3">Belongs to the glycosyl hydrolase family 6.</text>
</comment>
<feature type="chain" id="PRO_5039762950" description="Glucanase" evidence="3">
    <location>
        <begin position="30"/>
        <end position="351"/>
    </location>
</feature>
<dbReference type="GO" id="GO:0030245">
    <property type="term" value="P:cellulose catabolic process"/>
    <property type="evidence" value="ECO:0007669"/>
    <property type="project" value="UniProtKB-KW"/>
</dbReference>
<feature type="binding site" evidence="2">
    <location>
        <position position="318"/>
    </location>
    <ligand>
        <name>substrate</name>
    </ligand>
</feature>
<gene>
    <name evidence="4" type="ORF">GA0070618_3122</name>
</gene>
<dbReference type="InterPro" id="IPR016288">
    <property type="entry name" value="Beta_cellobiohydrolase"/>
</dbReference>
<dbReference type="EMBL" id="LT607413">
    <property type="protein sequence ID" value="SCF08790.1"/>
    <property type="molecule type" value="Genomic_DNA"/>
</dbReference>
<dbReference type="PRINTS" id="PR00733">
    <property type="entry name" value="GLHYDRLASE6"/>
</dbReference>
<keyword evidence="3" id="KW-0624">Polysaccharide degradation</keyword>
<keyword evidence="3" id="KW-0119">Carbohydrate metabolism</keyword>
<feature type="binding site" evidence="2">
    <location>
        <position position="92"/>
    </location>
    <ligand>
        <name>substrate</name>
    </ligand>
</feature>
<dbReference type="FunCoup" id="A0A1C4XJV5">
    <property type="interactions" value="56"/>
</dbReference>
<keyword evidence="5" id="KW-1185">Reference proteome</keyword>
<dbReference type="GO" id="GO:0004553">
    <property type="term" value="F:hydrolase activity, hydrolyzing O-glycosyl compounds"/>
    <property type="evidence" value="ECO:0007669"/>
    <property type="project" value="InterPro"/>
</dbReference>
<evidence type="ECO:0000256" key="2">
    <source>
        <dbReference type="PIRSR" id="PIRSR001100-2"/>
    </source>
</evidence>
<feature type="binding site" evidence="2">
    <location>
        <position position="286"/>
    </location>
    <ligand>
        <name>substrate</name>
    </ligand>
</feature>
<feature type="binding site" evidence="2">
    <location>
        <position position="211"/>
    </location>
    <ligand>
        <name>substrate</name>
    </ligand>
</feature>
<evidence type="ECO:0000313" key="4">
    <source>
        <dbReference type="EMBL" id="SCF08790.1"/>
    </source>
</evidence>
<reference evidence="5" key="1">
    <citation type="submission" date="2016-06" db="EMBL/GenBank/DDBJ databases">
        <authorList>
            <person name="Varghese N."/>
            <person name="Submissions Spin"/>
        </authorList>
    </citation>
    <scope>NUCLEOTIDE SEQUENCE [LARGE SCALE GENOMIC DNA]</scope>
    <source>
        <strain evidence="5">DSM 43816</strain>
    </source>
</reference>
<dbReference type="Gene3D" id="3.20.20.40">
    <property type="entry name" value="1, 4-beta cellobiohydrolase"/>
    <property type="match status" value="1"/>
</dbReference>
<dbReference type="Pfam" id="PF01341">
    <property type="entry name" value="Glyco_hydro_6"/>
    <property type="match status" value="1"/>
</dbReference>
<name>A0A1C4XJV5_MICEC</name>
<dbReference type="Proteomes" id="UP000198253">
    <property type="component" value="Chromosome I"/>
</dbReference>
<dbReference type="PANTHER" id="PTHR34876:SF4">
    <property type="entry name" value="1,4-BETA-D-GLUCAN CELLOBIOHYDROLASE C-RELATED"/>
    <property type="match status" value="1"/>
</dbReference>
<dbReference type="InterPro" id="IPR036434">
    <property type="entry name" value="Beta_cellobiohydrolase_sf"/>
</dbReference>
<proteinExistence type="inferred from homology"/>
<keyword evidence="3" id="KW-0326">Glycosidase</keyword>
<keyword evidence="3" id="KW-0732">Signal</keyword>
<feature type="active site" description="Proton acceptor" evidence="1">
    <location>
        <position position="320"/>
    </location>
</feature>
<dbReference type="PIRSF" id="PIRSF001100">
    <property type="entry name" value="Beta_cellobiohydrolase"/>
    <property type="match status" value="1"/>
</dbReference>
<protein>
    <recommendedName>
        <fullName evidence="3">Glucanase</fullName>
        <ecNumber evidence="3">3.2.1.-</ecNumber>
    </recommendedName>
</protein>
<accession>A0A1C4XJV5</accession>
<dbReference type="InParanoid" id="A0A1C4XJV5"/>
<evidence type="ECO:0000256" key="1">
    <source>
        <dbReference type="PIRSR" id="PIRSR001100-1"/>
    </source>
</evidence>
<feature type="signal peptide" evidence="3">
    <location>
        <begin position="1"/>
        <end position="29"/>
    </location>
</feature>
<evidence type="ECO:0000313" key="5">
    <source>
        <dbReference type="Proteomes" id="UP000198253"/>
    </source>
</evidence>
<dbReference type="PANTHER" id="PTHR34876">
    <property type="match status" value="1"/>
</dbReference>
<organism evidence="4 5">
    <name type="scientific">Micromonospora echinospora</name>
    <name type="common">Micromonospora purpurea</name>
    <dbReference type="NCBI Taxonomy" id="1877"/>
    <lineage>
        <taxon>Bacteria</taxon>
        <taxon>Bacillati</taxon>
        <taxon>Actinomycetota</taxon>
        <taxon>Actinomycetes</taxon>
        <taxon>Micromonosporales</taxon>
        <taxon>Micromonosporaceae</taxon>
        <taxon>Micromonospora</taxon>
    </lineage>
</organism>
<evidence type="ECO:0000256" key="3">
    <source>
        <dbReference type="RuleBase" id="RU361186"/>
    </source>
</evidence>
<feature type="binding site" evidence="2">
    <location>
        <position position="314"/>
    </location>
    <ligand>
        <name>substrate</name>
    </ligand>
</feature>
<dbReference type="AlphaFoldDB" id="A0A1C4XJV5"/>